<evidence type="ECO:0000256" key="13">
    <source>
        <dbReference type="ARBA" id="ARBA00023043"/>
    </source>
</evidence>
<evidence type="ECO:0000256" key="2">
    <source>
        <dbReference type="ARBA" id="ARBA00004286"/>
    </source>
</evidence>
<dbReference type="FunFam" id="1.25.40.20:FF:000151">
    <property type="entry name" value="Tonsoku like, DNA repair protein"/>
    <property type="match status" value="1"/>
</dbReference>
<feature type="compositionally biased region" description="Polar residues" evidence="20">
    <location>
        <begin position="605"/>
        <end position="616"/>
    </location>
</feature>
<evidence type="ECO:0000256" key="5">
    <source>
        <dbReference type="ARBA" id="ARBA00017829"/>
    </source>
</evidence>
<dbReference type="SUPFAM" id="SSF52047">
    <property type="entry name" value="RNI-like"/>
    <property type="match status" value="1"/>
</dbReference>
<dbReference type="InterPro" id="IPR001611">
    <property type="entry name" value="Leu-rich_rpt"/>
</dbReference>
<evidence type="ECO:0000256" key="9">
    <source>
        <dbReference type="ARBA" id="ARBA00022737"/>
    </source>
</evidence>
<comment type="similarity">
    <text evidence="4">Belongs to the Tonsoku family.</text>
</comment>
<feature type="region of interest" description="Disordered" evidence="20">
    <location>
        <begin position="360"/>
        <end position="398"/>
    </location>
</feature>
<dbReference type="Pfam" id="PF13516">
    <property type="entry name" value="LRR_6"/>
    <property type="match status" value="3"/>
</dbReference>
<keyword evidence="11 19" id="KW-0802">TPR repeat</keyword>
<evidence type="ECO:0000256" key="10">
    <source>
        <dbReference type="ARBA" id="ARBA00022763"/>
    </source>
</evidence>
<dbReference type="SUPFAM" id="SSF48403">
    <property type="entry name" value="Ankyrin repeat"/>
    <property type="match status" value="1"/>
</dbReference>
<feature type="repeat" description="ANK" evidence="18">
    <location>
        <begin position="415"/>
        <end position="447"/>
    </location>
</feature>
<evidence type="ECO:0000256" key="6">
    <source>
        <dbReference type="ARBA" id="ARBA00022454"/>
    </source>
</evidence>
<dbReference type="Gene3D" id="1.25.40.10">
    <property type="entry name" value="Tetratricopeptide repeat domain"/>
    <property type="match status" value="1"/>
</dbReference>
<protein>
    <recommendedName>
        <fullName evidence="5">Tonsoku-like protein</fullName>
    </recommendedName>
    <alternativeName>
        <fullName evidence="17">NF-kappa-B inhibitor-like protein 2</fullName>
    </alternativeName>
    <alternativeName>
        <fullName evidence="16">Nuclear factor of kappa light polypeptide gene enhancer in B-cells inhibitor-like 2</fullName>
    </alternativeName>
</protein>
<dbReference type="GO" id="GO:0006325">
    <property type="term" value="P:chromatin organization"/>
    <property type="evidence" value="ECO:0007669"/>
    <property type="project" value="UniProtKB-KW"/>
</dbReference>
<keyword evidence="10" id="KW-0227">DNA damage</keyword>
<evidence type="ECO:0000256" key="15">
    <source>
        <dbReference type="ARBA" id="ARBA00023242"/>
    </source>
</evidence>
<organism evidence="21 22">
    <name type="scientific">Cyprinus carpio</name>
    <name type="common">Common carp</name>
    <dbReference type="NCBI Taxonomy" id="7962"/>
    <lineage>
        <taxon>Eukaryota</taxon>
        <taxon>Metazoa</taxon>
        <taxon>Chordata</taxon>
        <taxon>Craniata</taxon>
        <taxon>Vertebrata</taxon>
        <taxon>Euteleostomi</taxon>
        <taxon>Actinopterygii</taxon>
        <taxon>Neopterygii</taxon>
        <taxon>Teleostei</taxon>
        <taxon>Ostariophysi</taxon>
        <taxon>Cypriniformes</taxon>
        <taxon>Cyprinidae</taxon>
        <taxon>Cyprininae</taxon>
        <taxon>Cyprinus</taxon>
    </lineage>
</organism>
<feature type="compositionally biased region" description="Acidic residues" evidence="20">
    <location>
        <begin position="363"/>
        <end position="394"/>
    </location>
</feature>
<evidence type="ECO:0000256" key="8">
    <source>
        <dbReference type="ARBA" id="ARBA00022614"/>
    </source>
</evidence>
<evidence type="ECO:0000313" key="22">
    <source>
        <dbReference type="Proteomes" id="UP000694427"/>
    </source>
</evidence>
<dbReference type="InterPro" id="IPR032675">
    <property type="entry name" value="LRR_dom_sf"/>
</dbReference>
<reference evidence="21" key="2">
    <citation type="submission" date="2025-09" db="UniProtKB">
        <authorList>
            <consortium name="Ensembl"/>
        </authorList>
    </citation>
    <scope>IDENTIFICATION</scope>
</reference>
<feature type="region of interest" description="Disordered" evidence="20">
    <location>
        <begin position="588"/>
        <end position="658"/>
    </location>
</feature>
<evidence type="ECO:0000256" key="7">
    <source>
        <dbReference type="ARBA" id="ARBA00022490"/>
    </source>
</evidence>
<keyword evidence="13 18" id="KW-0040">ANK repeat</keyword>
<dbReference type="AlphaFoldDB" id="A0A8C1GBV1"/>
<feature type="compositionally biased region" description="Low complexity" evidence="20">
    <location>
        <begin position="10"/>
        <end position="21"/>
    </location>
</feature>
<dbReference type="PANTHER" id="PTHR46358:SF1">
    <property type="entry name" value="TONSOKU-LIKE PROTEIN"/>
    <property type="match status" value="1"/>
</dbReference>
<dbReference type="SUPFAM" id="SSF48452">
    <property type="entry name" value="TPR-like"/>
    <property type="match status" value="2"/>
</dbReference>
<feature type="region of interest" description="Disordered" evidence="20">
    <location>
        <begin position="1"/>
        <end position="21"/>
    </location>
</feature>
<feature type="region of interest" description="Disordered" evidence="20">
    <location>
        <begin position="764"/>
        <end position="790"/>
    </location>
</feature>
<dbReference type="GO" id="GO:0043596">
    <property type="term" value="C:nuclear replication fork"/>
    <property type="evidence" value="ECO:0007669"/>
    <property type="project" value="TreeGrafter"/>
</dbReference>
<evidence type="ECO:0000256" key="19">
    <source>
        <dbReference type="PROSITE-ProRule" id="PRU00339"/>
    </source>
</evidence>
<name>A0A8C1GBV1_CYPCA</name>
<evidence type="ECO:0000256" key="4">
    <source>
        <dbReference type="ARBA" id="ARBA00010999"/>
    </source>
</evidence>
<dbReference type="PANTHER" id="PTHR46358">
    <property type="entry name" value="TONSOKU-LIKE PROTEIN"/>
    <property type="match status" value="1"/>
</dbReference>
<keyword evidence="22" id="KW-1185">Reference proteome</keyword>
<dbReference type="SMART" id="SM00368">
    <property type="entry name" value="LRR_RI"/>
    <property type="match status" value="3"/>
</dbReference>
<dbReference type="SMART" id="SM00248">
    <property type="entry name" value="ANK"/>
    <property type="match status" value="3"/>
</dbReference>
<proteinExistence type="inferred from homology"/>
<keyword evidence="12" id="KW-0156">Chromatin regulator</keyword>
<dbReference type="Ensembl" id="ENSCCRT00010005010.1">
    <property type="protein sequence ID" value="ENSCCRP00010004643.1"/>
    <property type="gene ID" value="ENSCCRG00010001841.1"/>
</dbReference>
<keyword evidence="7" id="KW-0963">Cytoplasm</keyword>
<keyword evidence="9" id="KW-0677">Repeat</keyword>
<dbReference type="Pfam" id="PF13181">
    <property type="entry name" value="TPR_8"/>
    <property type="match status" value="2"/>
</dbReference>
<evidence type="ECO:0000256" key="11">
    <source>
        <dbReference type="ARBA" id="ARBA00022803"/>
    </source>
</evidence>
<feature type="repeat" description="ANK" evidence="18">
    <location>
        <begin position="448"/>
        <end position="480"/>
    </location>
</feature>
<dbReference type="InterPro" id="IPR002110">
    <property type="entry name" value="Ankyrin_rpt"/>
</dbReference>
<evidence type="ECO:0000256" key="20">
    <source>
        <dbReference type="SAM" id="MobiDB-lite"/>
    </source>
</evidence>
<dbReference type="Gene3D" id="1.25.40.20">
    <property type="entry name" value="Ankyrin repeat-containing domain"/>
    <property type="match status" value="1"/>
</dbReference>
<dbReference type="Pfam" id="PF12796">
    <property type="entry name" value="Ank_2"/>
    <property type="match status" value="1"/>
</dbReference>
<dbReference type="Gene3D" id="3.80.10.10">
    <property type="entry name" value="Ribonuclease Inhibitor"/>
    <property type="match status" value="2"/>
</dbReference>
<dbReference type="PROSITE" id="PS50005">
    <property type="entry name" value="TPR"/>
    <property type="match status" value="1"/>
</dbReference>
<dbReference type="PROSITE" id="PS50088">
    <property type="entry name" value="ANK_REPEAT"/>
    <property type="match status" value="3"/>
</dbReference>
<feature type="compositionally biased region" description="Low complexity" evidence="20">
    <location>
        <begin position="626"/>
        <end position="648"/>
    </location>
</feature>
<dbReference type="Pfam" id="PF00023">
    <property type="entry name" value="Ank"/>
    <property type="match status" value="1"/>
</dbReference>
<dbReference type="InterPro" id="IPR006553">
    <property type="entry name" value="Leu-rich_rpt_Cys-con_subtyp"/>
</dbReference>
<evidence type="ECO:0000256" key="3">
    <source>
        <dbReference type="ARBA" id="ARBA00004496"/>
    </source>
</evidence>
<dbReference type="GO" id="GO:0005737">
    <property type="term" value="C:cytoplasm"/>
    <property type="evidence" value="ECO:0007669"/>
    <property type="project" value="UniProtKB-SubCell"/>
</dbReference>
<evidence type="ECO:0000256" key="1">
    <source>
        <dbReference type="ARBA" id="ARBA00004123"/>
    </source>
</evidence>
<feature type="repeat" description="ANK" evidence="18">
    <location>
        <begin position="484"/>
        <end position="516"/>
    </location>
</feature>
<dbReference type="InterPro" id="IPR011990">
    <property type="entry name" value="TPR-like_helical_dom_sf"/>
</dbReference>
<reference evidence="21" key="1">
    <citation type="submission" date="2025-08" db="UniProtKB">
        <authorList>
            <consortium name="Ensembl"/>
        </authorList>
    </citation>
    <scope>IDENTIFICATION</scope>
</reference>
<evidence type="ECO:0000256" key="18">
    <source>
        <dbReference type="PROSITE-ProRule" id="PRU00023"/>
    </source>
</evidence>
<keyword evidence="14" id="KW-0234">DNA repair</keyword>
<feature type="repeat" description="TPR" evidence="19">
    <location>
        <begin position="27"/>
        <end position="60"/>
    </location>
</feature>
<sequence length="1278" mass="142817">MTSTKEIKQLQKAKSKAQSSNNLKEEASLCNQLGEVYAKTGDYHSAIEEHRQELKLSEILHDVIGSAVANRKIGECYAELGNIKAALKHQRLHLNLARSVHDAAEEQRALATIGRTYLFLFDSDNSRDSLKHAEDAFKKSLAIVDERLEGTVSPRELSEMKARLLLNLGCVYDGMKEPQRCSDFIRQSIYIAEKNNLLEDLYRANFNLGSIHFRNGQHSRAMRCFEQSKECARKMKDKFSESECFHSIGKVLLYLGDFAAARRSLKKAFCLGSQQPSDREAVKRDFKHGEIRTSVSEASHQFDRFCQIRRSKSGLSLKTAQLKAERVLRAWLQAQRRCGSSQCDHTEARLMELCERDGLRLEDSEEEDEEEEVENSEPLEDSDIQYSDSDEDLEGYDKTVTGRRKTKRWNRRNEKGETVLHRACIEGNLKQVQYLLDQGHPVNLRDYCGWTALHEACNYGHQEIVALLLDRGANISDPGGRDCEGVTPLHDTLNCGHFHVARLLVERGASVTVRNGKGHTPLDTLRQWFKTYSRQLDQETKQECLETEKLIKRALSGDVVSALPRQQKELQDSQLFDAECSEPLLQESRPARQQITPCPAPTVPTPKNSLFLLQNKSSPSDHSDSDCSLSPLRPVRSRPRSPAVQSSQEFPPSQDVPSAYEFREAVLPPQSESGRLEYQKAMQNLGSAKSRLFSQSLSEPAFTSTPVVSANSRTALVPEDQYLADDWLEDDLRDVQPKKKRRVSEHNVPREITSRNQNHFSVSAEVHPRVQSSSSRGLSLKKGTNKPRQVKMNQMPGMVNLGRREVSRSQSPIMTQESEPIHEHAPPTHQSMVMQTSLCHWLCLEWYASADSCTVAWLCDQAAQRYYQKCGLLPRLSLQKEGALLLPTDPLLAVLHTNEEVVAEVCSWDLPPLPERYRKACQSLTVEENRRVSRLCEVQDSSSCVNVCGLSLPPAALTPLLRALKLQASLTELRISANRLNNDLLPELMSAVATMPRLRILDISANQITGEGLRKALDTFETKSQAAFPVSCLEELNLSMNPLGDGWTQALVSLLSACPMLSALSLQACGLSARFLQQHRLLLANALASELCLSHNALGSTGFELVLKTLPMHCLTHLQLSAVCRGPSDQPAMEILTKLLTQGDCALTHLNLAGNGLTDHSVLLLARCLPVCPSLVSLDLSANPSVTSVGLQSLLNALMEAQRPLTHLNLQGCQVSGPLGDVCLDNLSDHIRDLRLCSQSLNKLDQDALQQTWRRRSEHVHVFSRNSKCMLSITAASP</sequence>
<dbReference type="PROSITE" id="PS50297">
    <property type="entry name" value="ANK_REP_REGION"/>
    <property type="match status" value="3"/>
</dbReference>
<feature type="compositionally biased region" description="Low complexity" evidence="20">
    <location>
        <begin position="772"/>
        <end position="782"/>
    </location>
</feature>
<evidence type="ECO:0000256" key="14">
    <source>
        <dbReference type="ARBA" id="ARBA00023204"/>
    </source>
</evidence>
<evidence type="ECO:0000256" key="12">
    <source>
        <dbReference type="ARBA" id="ARBA00022853"/>
    </source>
</evidence>
<dbReference type="PRINTS" id="PR01415">
    <property type="entry name" value="ANKYRIN"/>
</dbReference>
<evidence type="ECO:0000256" key="17">
    <source>
        <dbReference type="ARBA" id="ARBA00033240"/>
    </source>
</evidence>
<comment type="subcellular location">
    <subcellularLocation>
        <location evidence="2">Chromosome</location>
    </subcellularLocation>
    <subcellularLocation>
        <location evidence="3">Cytoplasm</location>
    </subcellularLocation>
    <subcellularLocation>
        <location evidence="1">Nucleus</location>
    </subcellularLocation>
</comment>
<evidence type="ECO:0000256" key="16">
    <source>
        <dbReference type="ARBA" id="ARBA00030801"/>
    </source>
</evidence>
<dbReference type="GO" id="GO:0031297">
    <property type="term" value="P:replication fork processing"/>
    <property type="evidence" value="ECO:0007669"/>
    <property type="project" value="TreeGrafter"/>
</dbReference>
<keyword evidence="15" id="KW-0539">Nucleus</keyword>
<dbReference type="InterPro" id="IPR019734">
    <property type="entry name" value="TPR_rpt"/>
</dbReference>
<dbReference type="SMART" id="SM00367">
    <property type="entry name" value="LRR_CC"/>
    <property type="match status" value="3"/>
</dbReference>
<dbReference type="InterPro" id="IPR052311">
    <property type="entry name" value="MMS22L-TONSL_complex_comp"/>
</dbReference>
<dbReference type="GO" id="GO:0000724">
    <property type="term" value="P:double-strand break repair via homologous recombination"/>
    <property type="evidence" value="ECO:0007669"/>
    <property type="project" value="TreeGrafter"/>
</dbReference>
<keyword evidence="6" id="KW-0158">Chromosome</keyword>
<accession>A0A8C1GBV1</accession>
<dbReference type="SMART" id="SM00028">
    <property type="entry name" value="TPR"/>
    <property type="match status" value="5"/>
</dbReference>
<keyword evidence="8" id="KW-0433">Leucine-rich repeat</keyword>
<dbReference type="InterPro" id="IPR036770">
    <property type="entry name" value="Ankyrin_rpt-contain_sf"/>
</dbReference>
<dbReference type="Proteomes" id="UP000694427">
    <property type="component" value="Unplaced"/>
</dbReference>
<evidence type="ECO:0000313" key="21">
    <source>
        <dbReference type="Ensembl" id="ENSCCRP00010004643.1"/>
    </source>
</evidence>